<evidence type="ECO:0000259" key="7">
    <source>
        <dbReference type="Pfam" id="PF04130"/>
    </source>
</evidence>
<dbReference type="InterPro" id="IPR041470">
    <property type="entry name" value="GCP_N"/>
</dbReference>
<dbReference type="EMBL" id="JAEPRD010000087">
    <property type="protein sequence ID" value="KAG2200158.1"/>
    <property type="molecule type" value="Genomic_DNA"/>
</dbReference>
<dbReference type="InterPro" id="IPR040457">
    <property type="entry name" value="GCP_C"/>
</dbReference>
<feature type="domain" description="Gamma tubulin complex component C-terminal" evidence="7">
    <location>
        <begin position="331"/>
        <end position="720"/>
    </location>
</feature>
<keyword evidence="10" id="KW-1185">Reference proteome</keyword>
<dbReference type="GO" id="GO:0007020">
    <property type="term" value="P:microtubule nucleation"/>
    <property type="evidence" value="ECO:0007669"/>
    <property type="project" value="InterPro"/>
</dbReference>
<dbReference type="InterPro" id="IPR042241">
    <property type="entry name" value="GCP_C_sf"/>
</dbReference>
<dbReference type="GO" id="GO:0000930">
    <property type="term" value="C:gamma-tubulin complex"/>
    <property type="evidence" value="ECO:0007669"/>
    <property type="project" value="TreeGrafter"/>
</dbReference>
<evidence type="ECO:0000256" key="5">
    <source>
        <dbReference type="ARBA" id="ARBA00023212"/>
    </source>
</evidence>
<protein>
    <recommendedName>
        <fullName evidence="6">Spindle pole body component</fullName>
    </recommendedName>
</protein>
<keyword evidence="3 6" id="KW-0963">Cytoplasm</keyword>
<dbReference type="GO" id="GO:0051321">
    <property type="term" value="P:meiotic cell cycle"/>
    <property type="evidence" value="ECO:0007669"/>
    <property type="project" value="TreeGrafter"/>
</dbReference>
<evidence type="ECO:0000256" key="6">
    <source>
        <dbReference type="RuleBase" id="RU363050"/>
    </source>
</evidence>
<gene>
    <name evidence="9" type="ORF">INT47_012439</name>
</gene>
<accession>A0A8H7QYN9</accession>
<dbReference type="Pfam" id="PF17681">
    <property type="entry name" value="GCP_N_terminal"/>
    <property type="match status" value="1"/>
</dbReference>
<dbReference type="GO" id="GO:0043015">
    <property type="term" value="F:gamma-tubulin binding"/>
    <property type="evidence" value="ECO:0007669"/>
    <property type="project" value="InterPro"/>
</dbReference>
<evidence type="ECO:0000259" key="8">
    <source>
        <dbReference type="Pfam" id="PF17681"/>
    </source>
</evidence>
<comment type="subcellular location">
    <subcellularLocation>
        <location evidence="1 6">Cytoplasm</location>
        <location evidence="1 6">Cytoskeleton</location>
        <location evidence="1 6">Microtubule organizing center</location>
    </subcellularLocation>
</comment>
<dbReference type="Pfam" id="PF04130">
    <property type="entry name" value="GCP_C_terminal"/>
    <property type="match status" value="1"/>
</dbReference>
<dbReference type="GO" id="GO:0051011">
    <property type="term" value="F:microtubule minus-end binding"/>
    <property type="evidence" value="ECO:0007669"/>
    <property type="project" value="TreeGrafter"/>
</dbReference>
<dbReference type="PANTHER" id="PTHR19302">
    <property type="entry name" value="GAMMA TUBULIN COMPLEX PROTEIN"/>
    <property type="match status" value="1"/>
</dbReference>
<dbReference type="GO" id="GO:0000278">
    <property type="term" value="P:mitotic cell cycle"/>
    <property type="evidence" value="ECO:0007669"/>
    <property type="project" value="TreeGrafter"/>
</dbReference>
<name>A0A8H7QYN9_9FUNG</name>
<evidence type="ECO:0000256" key="1">
    <source>
        <dbReference type="ARBA" id="ARBA00004267"/>
    </source>
</evidence>
<dbReference type="GO" id="GO:0005874">
    <property type="term" value="C:microtubule"/>
    <property type="evidence" value="ECO:0007669"/>
    <property type="project" value="UniProtKB-KW"/>
</dbReference>
<dbReference type="InterPro" id="IPR007259">
    <property type="entry name" value="GCP"/>
</dbReference>
<comment type="similarity">
    <text evidence="2 6">Belongs to the TUBGCP family.</text>
</comment>
<evidence type="ECO:0000256" key="4">
    <source>
        <dbReference type="ARBA" id="ARBA00022701"/>
    </source>
</evidence>
<comment type="caution">
    <text evidence="9">The sequence shown here is derived from an EMBL/GenBank/DDBJ whole genome shotgun (WGS) entry which is preliminary data.</text>
</comment>
<organism evidence="9 10">
    <name type="scientific">Mucor saturninus</name>
    <dbReference type="NCBI Taxonomy" id="64648"/>
    <lineage>
        <taxon>Eukaryota</taxon>
        <taxon>Fungi</taxon>
        <taxon>Fungi incertae sedis</taxon>
        <taxon>Mucoromycota</taxon>
        <taxon>Mucoromycotina</taxon>
        <taxon>Mucoromycetes</taxon>
        <taxon>Mucorales</taxon>
        <taxon>Mucorineae</taxon>
        <taxon>Mucoraceae</taxon>
        <taxon>Mucor</taxon>
    </lineage>
</organism>
<dbReference type="Proteomes" id="UP000603453">
    <property type="component" value="Unassembled WGS sequence"/>
</dbReference>
<keyword evidence="5 6" id="KW-0206">Cytoskeleton</keyword>
<reference evidence="9" key="1">
    <citation type="submission" date="2020-12" db="EMBL/GenBank/DDBJ databases">
        <title>Metabolic potential, ecology and presence of endohyphal bacteria is reflected in genomic diversity of Mucoromycotina.</title>
        <authorList>
            <person name="Muszewska A."/>
            <person name="Okrasinska A."/>
            <person name="Steczkiewicz K."/>
            <person name="Drgas O."/>
            <person name="Orlowska M."/>
            <person name="Perlinska-Lenart U."/>
            <person name="Aleksandrzak-Piekarczyk T."/>
            <person name="Szatraj K."/>
            <person name="Zielenkiewicz U."/>
            <person name="Pilsyk S."/>
            <person name="Malc E."/>
            <person name="Mieczkowski P."/>
            <person name="Kruszewska J.S."/>
            <person name="Biernat P."/>
            <person name="Pawlowska J."/>
        </authorList>
    </citation>
    <scope>NUCLEOTIDE SEQUENCE</scope>
    <source>
        <strain evidence="9">WA0000017839</strain>
    </source>
</reference>
<evidence type="ECO:0000313" key="9">
    <source>
        <dbReference type="EMBL" id="KAG2200158.1"/>
    </source>
</evidence>
<dbReference type="OrthoDB" id="1608002at2759"/>
<sequence length="738" mass="85319">MLHELLFVLMGYPGDVFVPFPSAQDSSTFSIPSNFPLLHSTERESLNRLGQLGWHYSKINRFITGVKESRSKNRDQPHGAYALSLVTSIESTMVEYKQDILEMESRILSKEDDLGSNVYPLSMLTASLSRWELLLPALWKFLQILQQDSDKYHGCKLFDLLMVQAKTGVLEFRNEIEKMMTKLYDVLYRQLTAWMVYGQWADPDSEFFIIPYKAENNDNPLAVRTGWNRLYIICYERIPSHLSHPLVESILFVGKAIATVNEMGTIIIPNDMKKKHLQLLITLHSSNKPGNNTSSPWIRYPQELNRVVNEVRRSTADWLFSQVLVGDHGLHRYLDQFRHLFLLDYGDFAANFIQECTAWRKRSLLNSSSRNKTVKSITTEDTSATSSRNPSKTELLFRYQELNALLGKASIGTDAEDKLNRFSLLLVDEDAEIYPFSDLLLVDVRIVLSYDLEWPIDLFLGESDLKNYSNLWSFLISLKNTQMLLNNLWKILRAGNINSPEEVSVSNRRHQINKMNIALFEDNDGYQERLVWRLRSLMLFWVDTLWNHIQTHIIASHYQQLIDTTTLSSSEGISATAAKRRSFQPKAKLDFEEIQEAHECFLNNTMRGCLLTSPKCVETVHDILKTCSEFCELMERISEEGEWRKSKRRRTAVKTAAEIVTQWTKSPTDFLWMQDVKDLEEKFSASTELFFTLASSQQPDIKMSGSLDVLLMQLDYNKWFSRSQTKAKLYPDVVTANT</sequence>
<dbReference type="Gene3D" id="1.20.120.1900">
    <property type="entry name" value="Gamma-tubulin complex, C-terminal domain"/>
    <property type="match status" value="1"/>
</dbReference>
<dbReference type="GO" id="GO:0005816">
    <property type="term" value="C:spindle pole body"/>
    <property type="evidence" value="ECO:0007669"/>
    <property type="project" value="UniProtKB-ARBA"/>
</dbReference>
<dbReference type="PANTHER" id="PTHR19302:SF27">
    <property type="entry name" value="GAMMA-TUBULIN COMPLEX COMPONENT 4"/>
    <property type="match status" value="1"/>
</dbReference>
<proteinExistence type="inferred from homology"/>
<evidence type="ECO:0000256" key="3">
    <source>
        <dbReference type="ARBA" id="ARBA00022490"/>
    </source>
</evidence>
<keyword evidence="4 6" id="KW-0493">Microtubule</keyword>
<dbReference type="GO" id="GO:0031122">
    <property type="term" value="P:cytoplasmic microtubule organization"/>
    <property type="evidence" value="ECO:0007669"/>
    <property type="project" value="TreeGrafter"/>
</dbReference>
<feature type="domain" description="Gamma tubulin complex component protein N-terminal" evidence="8">
    <location>
        <begin position="2"/>
        <end position="318"/>
    </location>
</feature>
<evidence type="ECO:0000256" key="2">
    <source>
        <dbReference type="ARBA" id="ARBA00010337"/>
    </source>
</evidence>
<dbReference type="AlphaFoldDB" id="A0A8H7QYN9"/>
<dbReference type="GO" id="GO:0051225">
    <property type="term" value="P:spindle assembly"/>
    <property type="evidence" value="ECO:0007669"/>
    <property type="project" value="TreeGrafter"/>
</dbReference>
<dbReference type="GO" id="GO:0000922">
    <property type="term" value="C:spindle pole"/>
    <property type="evidence" value="ECO:0007669"/>
    <property type="project" value="InterPro"/>
</dbReference>
<evidence type="ECO:0000313" key="10">
    <source>
        <dbReference type="Proteomes" id="UP000603453"/>
    </source>
</evidence>